<organism evidence="1 2">
    <name type="scientific">Citrobacter phage vB_CroP_CrRp3</name>
    <dbReference type="NCBI Taxonomy" id="2079275"/>
    <lineage>
        <taxon>Viruses</taxon>
        <taxon>Duplodnaviria</taxon>
        <taxon>Heunggongvirae</taxon>
        <taxon>Uroviricota</taxon>
        <taxon>Caudoviricetes</taxon>
        <taxon>Autographivirales</taxon>
        <taxon>Autosignataviridae</taxon>
        <taxon>Molineuxvirinae</taxon>
        <taxon>Rodentiumvirus</taxon>
        <taxon>Rodentiumvirus CrRp3</taxon>
        <taxon>Vectrevirus CrRp3</taxon>
    </lineage>
</organism>
<evidence type="ECO:0000313" key="2">
    <source>
        <dbReference type="Proteomes" id="UP000240815"/>
    </source>
</evidence>
<proteinExistence type="predicted"/>
<evidence type="ECO:0000313" key="1">
    <source>
        <dbReference type="EMBL" id="AUV59320.1"/>
    </source>
</evidence>
<dbReference type="Proteomes" id="UP000240815">
    <property type="component" value="Segment"/>
</dbReference>
<name>A0A2K9VAS4_9CAUD</name>
<keyword evidence="2" id="KW-1185">Reference proteome</keyword>
<sequence>MFKHEIYTASASDAREMASAFDGAVNSYNIAPDEEMFIVSITNRFNHERMMSFIHKITPAYDYEEVITNKL</sequence>
<gene>
    <name evidence="1" type="ORF">CrRp3_cds3</name>
</gene>
<protein>
    <submittedName>
        <fullName evidence="1">Uncharacterized protein</fullName>
    </submittedName>
</protein>
<accession>A0A2K9VAS4</accession>
<reference evidence="1" key="1">
    <citation type="submission" date="2018-04" db="EMBL/GenBank/DDBJ databases">
        <title>Citrobacter rodentium phages.</title>
        <authorList>
            <person name="Mizuno C.M."/>
            <person name="Debarbieux L."/>
            <person name="Roach D.R."/>
        </authorList>
    </citation>
    <scope>NUCLEOTIDE SEQUENCE [LARGE SCALE GENOMIC DNA]</scope>
</reference>
<dbReference type="EMBL" id="MG775042">
    <property type="protein sequence ID" value="AUV59320.1"/>
    <property type="molecule type" value="Genomic_DNA"/>
</dbReference>